<dbReference type="Gene3D" id="3.30.450.20">
    <property type="entry name" value="PAS domain"/>
    <property type="match status" value="1"/>
</dbReference>
<name>A0A419SKL0_9BACL</name>
<evidence type="ECO:0008006" key="13">
    <source>
        <dbReference type="Google" id="ProtNLM"/>
    </source>
</evidence>
<dbReference type="GO" id="GO:0004888">
    <property type="term" value="F:transmembrane signaling receptor activity"/>
    <property type="evidence" value="ECO:0007669"/>
    <property type="project" value="InterPro"/>
</dbReference>
<proteinExistence type="inferred from homology"/>
<dbReference type="GO" id="GO:0006935">
    <property type="term" value="P:chemotaxis"/>
    <property type="evidence" value="ECO:0007669"/>
    <property type="project" value="InterPro"/>
</dbReference>
<dbReference type="GO" id="GO:0005886">
    <property type="term" value="C:plasma membrane"/>
    <property type="evidence" value="ECO:0007669"/>
    <property type="project" value="UniProtKB-SubCell"/>
</dbReference>
<reference evidence="11 12" key="1">
    <citation type="submission" date="2016-08" db="EMBL/GenBank/DDBJ databases">
        <title>Novel Firmicute Genomes.</title>
        <authorList>
            <person name="Poppleton D.I."/>
            <person name="Gribaldo S."/>
        </authorList>
    </citation>
    <scope>NUCLEOTIDE SEQUENCE [LARGE SCALE GENOMIC DNA]</scope>
    <source>
        <strain evidence="11 12">RAOx-1</strain>
    </source>
</reference>
<evidence type="ECO:0000256" key="6">
    <source>
        <dbReference type="ARBA" id="ARBA00023224"/>
    </source>
</evidence>
<dbReference type="OrthoDB" id="9760371at2"/>
<evidence type="ECO:0000256" key="1">
    <source>
        <dbReference type="ARBA" id="ARBA00004651"/>
    </source>
</evidence>
<evidence type="ECO:0000256" key="2">
    <source>
        <dbReference type="ARBA" id="ARBA00022475"/>
    </source>
</evidence>
<evidence type="ECO:0000259" key="9">
    <source>
        <dbReference type="PROSITE" id="PS50111"/>
    </source>
</evidence>
<dbReference type="SMART" id="SM01049">
    <property type="entry name" value="Cache_2"/>
    <property type="match status" value="1"/>
</dbReference>
<keyword evidence="12" id="KW-1185">Reference proteome</keyword>
<dbReference type="PANTHER" id="PTHR32089:SF112">
    <property type="entry name" value="LYSOZYME-LIKE PROTEIN-RELATED"/>
    <property type="match status" value="1"/>
</dbReference>
<evidence type="ECO:0000313" key="11">
    <source>
        <dbReference type="EMBL" id="RKD24512.1"/>
    </source>
</evidence>
<evidence type="ECO:0000313" key="12">
    <source>
        <dbReference type="Proteomes" id="UP000284219"/>
    </source>
</evidence>
<keyword evidence="6 8" id="KW-0807">Transducer</keyword>
<dbReference type="Pfam" id="PF00015">
    <property type="entry name" value="MCPsignal"/>
    <property type="match status" value="1"/>
</dbReference>
<keyword evidence="5" id="KW-0472">Membrane</keyword>
<dbReference type="SUPFAM" id="SSF58104">
    <property type="entry name" value="Methyl-accepting chemotaxis protein (MCP) signaling domain"/>
    <property type="match status" value="1"/>
</dbReference>
<comment type="caution">
    <text evidence="11">The sequence shown here is derived from an EMBL/GenBank/DDBJ whole genome shotgun (WGS) entry which is preliminary data.</text>
</comment>
<feature type="domain" description="Methyl-accepting transducer" evidence="9">
    <location>
        <begin position="291"/>
        <end position="541"/>
    </location>
</feature>
<evidence type="ECO:0000256" key="3">
    <source>
        <dbReference type="ARBA" id="ARBA00022692"/>
    </source>
</evidence>
<evidence type="ECO:0000256" key="4">
    <source>
        <dbReference type="ARBA" id="ARBA00022989"/>
    </source>
</evidence>
<dbReference type="Gene3D" id="6.10.340.10">
    <property type="match status" value="1"/>
</dbReference>
<dbReference type="PROSITE" id="PS50885">
    <property type="entry name" value="HAMP"/>
    <property type="match status" value="1"/>
</dbReference>
<sequence>MKHISTKMLFSIAVLILLLGTSTGFSAYYFAKKQLVESGKLNIKHVVENAVSLMTYLDKQVEEGDLTLEEAKEIAREMISGPKLSGAQGLVHDYSQSSFVYKNDGYIYASYSDGRGAMSPFLTSKEDSEAILAVRKMNIQAAQHPDEHQRYTEYSWRDFGQEPRDKITYNTYFAPWDWNVGLGAYADEFYEGLSILKWIIGSITGGMMAISLAFFYLLSRGKFALLHQITKNSEQIANGDLTLTRLPESDDEFGKMSQSFNRMNQNLRNLISDMRTITINLVQSANTLHTNSFETSKTSNEITLVMNEIAAGSANQSLEVEGLLETNGVLVKAMKQMSVQNERMIEATTHSKERTAKGLIVVQKLKERNQHSISASNEIDKHISSLYKRVRDIASVTKSVQAVSDQTNLLALNASIEAARAGASGRGFSVVADEIRKLAAQSNQATRDIQKMIEEIEDEAEVTVKAMDDSNLAFQHLNEVVGDVETDFRHISEAVDDTMQSIEQLSSEIYTVTKQSDGIRLAIQEILTVSAESAVAVDRIIAAVDEHRHSIESNAELARGLSETSEIIRSIIQRYQY</sequence>
<keyword evidence="3" id="KW-0812">Transmembrane</keyword>
<dbReference type="PROSITE" id="PS50111">
    <property type="entry name" value="CHEMOTAXIS_TRANSDUC_2"/>
    <property type="match status" value="1"/>
</dbReference>
<keyword evidence="2" id="KW-1003">Cell membrane</keyword>
<organism evidence="11 12">
    <name type="scientific">Ammoniphilus oxalaticus</name>
    <dbReference type="NCBI Taxonomy" id="66863"/>
    <lineage>
        <taxon>Bacteria</taxon>
        <taxon>Bacillati</taxon>
        <taxon>Bacillota</taxon>
        <taxon>Bacilli</taxon>
        <taxon>Bacillales</taxon>
        <taxon>Paenibacillaceae</taxon>
        <taxon>Aneurinibacillus group</taxon>
        <taxon>Ammoniphilus</taxon>
    </lineage>
</organism>
<comment type="similarity">
    <text evidence="7">Belongs to the methyl-accepting chemotaxis (MCP) protein family.</text>
</comment>
<dbReference type="InterPro" id="IPR004089">
    <property type="entry name" value="MCPsignal_dom"/>
</dbReference>
<evidence type="ECO:0000256" key="8">
    <source>
        <dbReference type="PROSITE-ProRule" id="PRU00284"/>
    </source>
</evidence>
<dbReference type="InterPro" id="IPR003660">
    <property type="entry name" value="HAMP_dom"/>
</dbReference>
<evidence type="ECO:0000259" key="10">
    <source>
        <dbReference type="PROSITE" id="PS50885"/>
    </source>
</evidence>
<dbReference type="InterPro" id="IPR033480">
    <property type="entry name" value="sCache_2"/>
</dbReference>
<dbReference type="EMBL" id="MCHY01000008">
    <property type="protein sequence ID" value="RKD24512.1"/>
    <property type="molecule type" value="Genomic_DNA"/>
</dbReference>
<dbReference type="RefSeq" id="WP_120189806.1">
    <property type="nucleotide sequence ID" value="NZ_MCHY01000008.1"/>
</dbReference>
<dbReference type="Proteomes" id="UP000284219">
    <property type="component" value="Unassembled WGS sequence"/>
</dbReference>
<dbReference type="Pfam" id="PF00672">
    <property type="entry name" value="HAMP"/>
    <property type="match status" value="1"/>
</dbReference>
<dbReference type="SMART" id="SM00304">
    <property type="entry name" value="HAMP"/>
    <property type="match status" value="2"/>
</dbReference>
<dbReference type="GO" id="GO:0007165">
    <property type="term" value="P:signal transduction"/>
    <property type="evidence" value="ECO:0007669"/>
    <property type="project" value="UniProtKB-KW"/>
</dbReference>
<dbReference type="CDD" id="cd06225">
    <property type="entry name" value="HAMP"/>
    <property type="match status" value="1"/>
</dbReference>
<protein>
    <recommendedName>
        <fullName evidence="13">Chemotaxis protein</fullName>
    </recommendedName>
</protein>
<accession>A0A419SKL0</accession>
<keyword evidence="4" id="KW-1133">Transmembrane helix</keyword>
<gene>
    <name evidence="11" type="ORF">BEP19_09000</name>
</gene>
<dbReference type="Pfam" id="PF17200">
    <property type="entry name" value="sCache_2"/>
    <property type="match status" value="1"/>
</dbReference>
<dbReference type="Gene3D" id="1.10.287.950">
    <property type="entry name" value="Methyl-accepting chemotaxis protein"/>
    <property type="match status" value="1"/>
</dbReference>
<feature type="domain" description="HAMP" evidence="10">
    <location>
        <begin position="226"/>
        <end position="272"/>
    </location>
</feature>
<comment type="subcellular location">
    <subcellularLocation>
        <location evidence="1">Cell membrane</location>
        <topology evidence="1">Multi-pass membrane protein</topology>
    </subcellularLocation>
</comment>
<dbReference type="PANTHER" id="PTHR32089">
    <property type="entry name" value="METHYL-ACCEPTING CHEMOTAXIS PROTEIN MCPB"/>
    <property type="match status" value="1"/>
</dbReference>
<evidence type="ECO:0000256" key="5">
    <source>
        <dbReference type="ARBA" id="ARBA00023136"/>
    </source>
</evidence>
<evidence type="ECO:0000256" key="7">
    <source>
        <dbReference type="ARBA" id="ARBA00029447"/>
    </source>
</evidence>
<dbReference type="InterPro" id="IPR004090">
    <property type="entry name" value="Chemotax_Me-accpt_rcpt"/>
</dbReference>
<dbReference type="PRINTS" id="PR00260">
    <property type="entry name" value="CHEMTRNSDUCR"/>
</dbReference>
<dbReference type="AlphaFoldDB" id="A0A419SKL0"/>
<dbReference type="SMART" id="SM00283">
    <property type="entry name" value="MA"/>
    <property type="match status" value="1"/>
</dbReference>